<gene>
    <name evidence="3" type="ORF">EV44_g1846</name>
</gene>
<feature type="compositionally biased region" description="Basic and acidic residues" evidence="2">
    <location>
        <begin position="657"/>
        <end position="687"/>
    </location>
</feature>
<proteinExistence type="predicted"/>
<dbReference type="Proteomes" id="UP000030854">
    <property type="component" value="Unassembled WGS sequence"/>
</dbReference>
<feature type="compositionally biased region" description="Polar residues" evidence="2">
    <location>
        <begin position="393"/>
        <end position="404"/>
    </location>
</feature>
<feature type="compositionally biased region" description="Basic and acidic residues" evidence="2">
    <location>
        <begin position="405"/>
        <end position="414"/>
    </location>
</feature>
<protein>
    <submittedName>
        <fullName evidence="3">Putative involucrin repeat protein</fullName>
    </submittedName>
</protein>
<dbReference type="PANTHER" id="PTHR40641:SF2">
    <property type="entry name" value="INVOLUCRIN REPEAT PROTEIN"/>
    <property type="match status" value="1"/>
</dbReference>
<feature type="coiled-coil region" evidence="1">
    <location>
        <begin position="2174"/>
        <end position="2208"/>
    </location>
</feature>
<keyword evidence="1" id="KW-0175">Coiled coil</keyword>
<evidence type="ECO:0000256" key="1">
    <source>
        <dbReference type="SAM" id="Coils"/>
    </source>
</evidence>
<reference evidence="3 4" key="1">
    <citation type="journal article" date="2014" name="BMC Genomics">
        <title>Adaptive genomic structural variation in the grape powdery mildew pathogen, Erysiphe necator.</title>
        <authorList>
            <person name="Jones L."/>
            <person name="Riaz S."/>
            <person name="Morales-Cruz A."/>
            <person name="Amrine K.C."/>
            <person name="McGuire B."/>
            <person name="Gubler W.D."/>
            <person name="Walker M.A."/>
            <person name="Cantu D."/>
        </authorList>
    </citation>
    <scope>NUCLEOTIDE SEQUENCE [LARGE SCALE GENOMIC DNA]</scope>
    <source>
        <strain evidence="4">c</strain>
    </source>
</reference>
<keyword evidence="4" id="KW-1185">Reference proteome</keyword>
<feature type="compositionally biased region" description="Basic and acidic residues" evidence="2">
    <location>
        <begin position="564"/>
        <end position="582"/>
    </location>
</feature>
<feature type="region of interest" description="Disordered" evidence="2">
    <location>
        <begin position="811"/>
        <end position="839"/>
    </location>
</feature>
<feature type="region of interest" description="Disordered" evidence="2">
    <location>
        <begin position="364"/>
        <end position="418"/>
    </location>
</feature>
<dbReference type="InterPro" id="IPR053268">
    <property type="entry name" value="Woronin_anchor"/>
</dbReference>
<evidence type="ECO:0000313" key="4">
    <source>
        <dbReference type="Proteomes" id="UP000030854"/>
    </source>
</evidence>
<comment type="caution">
    <text evidence="3">The sequence shown here is derived from an EMBL/GenBank/DDBJ whole genome shotgun (WGS) entry which is preliminary data.</text>
</comment>
<feature type="region of interest" description="Disordered" evidence="2">
    <location>
        <begin position="636"/>
        <end position="687"/>
    </location>
</feature>
<organism evidence="3 4">
    <name type="scientific">Uncinula necator</name>
    <name type="common">Grape powdery mildew</name>
    <dbReference type="NCBI Taxonomy" id="52586"/>
    <lineage>
        <taxon>Eukaryota</taxon>
        <taxon>Fungi</taxon>
        <taxon>Dikarya</taxon>
        <taxon>Ascomycota</taxon>
        <taxon>Pezizomycotina</taxon>
        <taxon>Leotiomycetes</taxon>
        <taxon>Erysiphales</taxon>
        <taxon>Erysiphaceae</taxon>
        <taxon>Erysiphe</taxon>
    </lineage>
</organism>
<feature type="compositionally biased region" description="Polar residues" evidence="2">
    <location>
        <begin position="2068"/>
        <end position="2078"/>
    </location>
</feature>
<dbReference type="STRING" id="52586.A0A0B1P383"/>
<feature type="region of interest" description="Disordered" evidence="2">
    <location>
        <begin position="436"/>
        <end position="506"/>
    </location>
</feature>
<dbReference type="PANTHER" id="PTHR40641">
    <property type="entry name" value="INVOLUCRIN REPEAT PROTEIN (AFU_ORTHOLOGUE AFUA_2G08060)"/>
    <property type="match status" value="1"/>
</dbReference>
<feature type="coiled-coil region" evidence="1">
    <location>
        <begin position="2232"/>
        <end position="2302"/>
    </location>
</feature>
<evidence type="ECO:0000256" key="2">
    <source>
        <dbReference type="SAM" id="MobiDB-lite"/>
    </source>
</evidence>
<sequence>MAEKELEEAAEKDLDGMVKNEINLKILETSRQSRLKGSSMQITTTDKKKKMKDRNISNSVLADSLSTQVDTDIEIQDKIFVAPEPKANMTRLCVVNKEEKFPQVINHLIDENKEISHGKYEEQFQLADKKFVENKEKDIKIKMEENSSINVLTKNNATITKKLGNKKKKKRNSLDTALIDTLRVQVDDGKGIFNAISENVEFSLPELNYDLESVNQFSNVKKIGKLEKEKTIIDHGVMEKSSEDNQTESSIIVDTNSNVKTKILEKEKSLDSSLPEASSTRNLYKNEQVSSTYELVSPMSNDIVEPKEELLNEMINTQNFQREKACEEKLNIKVEIEKKIKDRKQVEKKVVHKISENFHEVSQLEGSSIPVSSSGKKKKKKKKNNKRLDSALSDLQSTQVNNDIKGNDDLHEAAEPTTSETKINVVDIDEFSSKVVNQPKDKLNDENEFQNKNQETAKPGDVKESRNENEKKNTILEVSHQDKQLEDSPILISKSGKKKKKRKNQNSLDSVPIDVLSTQLVSESKIHDAQHKILNYLTPELELNTSSQENQFGDLADRQQVMNEGERRREKCGDEEKSRNEEKKYKVVNKNELEHKLVEINFSDDLSERTISLNTKLDKKMNRNILDTTMIEITHEESDDGKENLNTIPKRPLSSLKDSEQSSTKDNENENRKEHERGVDKKNNIEDKKVATEGVNFMIPTKTHYDQLDDSHGSEISTKRNSQESLGTAIIKSLSVIDNDTDKEFNESSSVRLSISKSENSGETIPMNLNEERSLSNCVKELEKLSEEHIQEMVLENTRYDEQLKNSSTLVTNLDRKKKREKNQIISDKSMTDKSRSQVNTGLNNKIISESARLLTPKIKFNEGVIDKKMVEKEGGKYNQKENEDVESRDLEIYQQESQLEDSSISVSSSGKKKKNDKRSELALANSQSTQVDDDNKVHNDMSQATEPTASETKINFVDKEVHLAKLVGRPNLAENDGMKDKLEIEKKTNPEISEKSHLQEEFEISTTLATNLDKKEKSNKILSVESSVSKNLSKLDGPSTFETIVYEKTNQKFLNDENLKIEKNESKEESKVSGEKNPEYEIIQLFNIGVDDKSVEETEPMTSEKNLDDQREISDTYESFSSVIQNMKMNFNKVSDLAFISTEPEKLVNQDKSLLNQYQTIKSSLSEDNYNDKVAERFGSEIEGGKEAKQINWNLSQENYTQPGNSFILGHTLSEIEINEEKTQNRPVEITDDPTTLDAINKSEKIEYLTNTPLPSDAKLILYSGPKKSNLIDKVKEKISGKGNLAGNEIDDMLENKPKLVAPEYSNIDIQDRTDSMVSNNQSIFITDRVKNYDELSLPRLKNGGRLDEKLLEDRLGLKTPSIDEKTDIQLIKNLDTSQNKNPMAMTVVENYSSSSPEILDEVDEIKNRTRSVFNSKPNPDVKKKISESLFSELKSEEFFGNTASASFQRNYQVNTSELVLTLDKKTRVIENWSNLDLSVSNQNDPIKKEEKKSDAEKEISIEVKCENPKIFLMELPDSTYGDNSSSVSFSLEKVESKGNMKTPDLAEGLEKVEDILMPHPESLISKLGTDNPDYWGNPVQLSNKFGKIPESNAPYDSSLEPISIPENIQFPLQDTTKVRNLLSNYHDNHFSTLRGDNEENEKLPIDFSVPLKDSITGRSTFTREAEVNQVREVDNLTNENTKALVDMKNKATLGIEFTNDANVLNGSKLLIKDKYNEHTFNGKNRVHNSLLSTTYNQKNEYLSEKIHLTLPTNDEDCPRIENLSNLSYFKNSQKSSTKDNLELSSSSSSKSIDSDIQLLTSIPCKNSLSGSSSSINNSSLNILEENDQSVTQKSTKFLSDPLGEFHALPLRSKRSSHFRFSKLPIVSEERQLENAEQNDRPLYQANKNDVSHCRLKKEISNLEIQNTKSNTITSKSDVLKENTNTSTALSNENPRIYEKSKLRNYRSFQIINKEKSMDIRRSLSYSSNLSNKGIVQECIRKFESSEDIHIPPKVGREGVEIPRSQMSAREVYAALKSSDPCAKKPSKAEIGISKTVADIPIKDIPTVLESNFEQQPSDVKSRRSTLKITNSPSKDSQISDHEISSHPLRRSKPDTSGDLRSLSQHKEKLGSQTLNPSQDKHKTSNAAPQPNEGRVRAKDMADIFDGVGEGHLISARSPTRPHSLRRRQSMKVLDLESKVENLVEQNRALIEEKQNIEQQIKLSEVSKLTEVNESLNCAASAITQQYSDRNAILESEHASLSQELEQIRISHQKLTRDFQNEVESKISLKDLEISELRTELDAAKQKIRESQKQILLLKESDLEYLHLRHEDYFERACQKLCQHVQQWVLRFSKYSDMKSCRLTSEIKDDKIVERLDNAILDGSDVDAYLLDRVKRRDVFMSMVITMIWEYIFTRYLFGMGRDQRQKLKLLEKSLFEVGPASAVHSWRAITLTLLSKRTVFVQQKEQDTQAVVDVIISVLSEILPPPSNFERQIQEQLSRVMNEAVDLSIEMRCQKAEYMMLPPLQPEYDNNGEVLSKVLFKAAVMNERSGDTLSNEELEAQKAIVRIVLFPLVVKRGDDSGHTKQETVICPAQVLIAKPKSLIHREDEVRSKISMKSNSLTLKSE</sequence>
<feature type="compositionally biased region" description="Polar residues" evidence="2">
    <location>
        <begin position="364"/>
        <end position="374"/>
    </location>
</feature>
<feature type="region of interest" description="Disordered" evidence="2">
    <location>
        <begin position="2051"/>
        <end position="2136"/>
    </location>
</feature>
<dbReference type="HOGENOM" id="CLU_227859_0_0_1"/>
<feature type="compositionally biased region" description="Basic residues" evidence="2">
    <location>
        <begin position="375"/>
        <end position="385"/>
    </location>
</feature>
<feature type="compositionally biased region" description="Polar residues" evidence="2">
    <location>
        <begin position="941"/>
        <end position="953"/>
    </location>
</feature>
<feature type="compositionally biased region" description="Basic residues" evidence="2">
    <location>
        <begin position="495"/>
        <end position="504"/>
    </location>
</feature>
<feature type="compositionally biased region" description="Polar residues" evidence="2">
    <location>
        <begin position="2051"/>
        <end position="2060"/>
    </location>
</feature>
<feature type="region of interest" description="Disordered" evidence="2">
    <location>
        <begin position="896"/>
        <end position="953"/>
    </location>
</feature>
<evidence type="ECO:0000313" key="3">
    <source>
        <dbReference type="EMBL" id="KHJ31139.1"/>
    </source>
</evidence>
<name>A0A0B1P383_UNCNE</name>
<accession>A0A0B1P383</accession>
<feature type="compositionally biased region" description="Basic and acidic residues" evidence="2">
    <location>
        <begin position="458"/>
        <end position="486"/>
    </location>
</feature>
<dbReference type="OMA" id="EDINITX"/>
<feature type="region of interest" description="Disordered" evidence="2">
    <location>
        <begin position="563"/>
        <end position="582"/>
    </location>
</feature>
<dbReference type="EMBL" id="JNVN01003217">
    <property type="protein sequence ID" value="KHJ31139.1"/>
    <property type="molecule type" value="Genomic_DNA"/>
</dbReference>